<evidence type="ECO:0000256" key="1">
    <source>
        <dbReference type="SAM" id="MobiDB-lite"/>
    </source>
</evidence>
<feature type="compositionally biased region" description="Low complexity" evidence="1">
    <location>
        <begin position="30"/>
        <end position="44"/>
    </location>
</feature>
<proteinExistence type="predicted"/>
<feature type="signal peptide" evidence="2">
    <location>
        <begin position="1"/>
        <end position="25"/>
    </location>
</feature>
<feature type="chain" id="PRO_5046705586" evidence="2">
    <location>
        <begin position="26"/>
        <end position="253"/>
    </location>
</feature>
<evidence type="ECO:0000256" key="2">
    <source>
        <dbReference type="SAM" id="SignalP"/>
    </source>
</evidence>
<dbReference type="RefSeq" id="WP_289998525.1">
    <property type="nucleotide sequence ID" value="NZ_JAUEPH010000001.1"/>
</dbReference>
<feature type="region of interest" description="Disordered" evidence="1">
    <location>
        <begin position="23"/>
        <end position="44"/>
    </location>
</feature>
<keyword evidence="2" id="KW-0732">Signal</keyword>
<dbReference type="Proteomes" id="UP001171916">
    <property type="component" value="Unassembled WGS sequence"/>
</dbReference>
<keyword evidence="4" id="KW-1185">Reference proteome</keyword>
<name>A0ABT7Y8W9_9BACT</name>
<reference evidence="3" key="1">
    <citation type="submission" date="2023-06" db="EMBL/GenBank/DDBJ databases">
        <title>Robiginitalea aurantiacus sp. nov. and Algoriphagus sediminis sp. nov., isolated from coastal sediment.</title>
        <authorList>
            <person name="Zhou Z.Y."/>
            <person name="An J."/>
            <person name="Jia Y.W."/>
            <person name="Du Z.J."/>
        </authorList>
    </citation>
    <scope>NUCLEOTIDE SEQUENCE</scope>
    <source>
        <strain evidence="3">C2-7</strain>
    </source>
</reference>
<gene>
    <name evidence="3" type="ORF">QVH07_02360</name>
</gene>
<dbReference type="PROSITE" id="PS51257">
    <property type="entry name" value="PROKAR_LIPOPROTEIN"/>
    <property type="match status" value="1"/>
</dbReference>
<accession>A0ABT7Y8W9</accession>
<dbReference type="EMBL" id="JAUEPH010000001">
    <property type="protein sequence ID" value="MDN3202970.1"/>
    <property type="molecule type" value="Genomic_DNA"/>
</dbReference>
<sequence length="253" mass="26429">MKFFKANIWVLILFGTALFSSCDSDDDPQPDQQTQSSPTPEVPGDADAVLAAIEIIAALPAGTPQVPGVSGLSFDVASANFFSSGIGSSRVNVGIVGLNGNDLQNISGNSYISNPQTVDNGINVGQSNTWEIAGNNGFDAFSHTTSKVMPQQVRFAGSVGDTFSTGGEITLSVQSVPSNADNILWLISDGNRVITKESKTTSVTFSASEVGTLSSTSNGLVQAAAFNIESQTYGGKKIYFINETVDSKLVTLN</sequence>
<evidence type="ECO:0000313" key="3">
    <source>
        <dbReference type="EMBL" id="MDN3202970.1"/>
    </source>
</evidence>
<protein>
    <submittedName>
        <fullName evidence="3">Uncharacterized protein</fullName>
    </submittedName>
</protein>
<evidence type="ECO:0000313" key="4">
    <source>
        <dbReference type="Proteomes" id="UP001171916"/>
    </source>
</evidence>
<comment type="caution">
    <text evidence="3">The sequence shown here is derived from an EMBL/GenBank/DDBJ whole genome shotgun (WGS) entry which is preliminary data.</text>
</comment>
<organism evidence="3 4">
    <name type="scientific">Algoriphagus sediminis</name>
    <dbReference type="NCBI Taxonomy" id="3057113"/>
    <lineage>
        <taxon>Bacteria</taxon>
        <taxon>Pseudomonadati</taxon>
        <taxon>Bacteroidota</taxon>
        <taxon>Cytophagia</taxon>
        <taxon>Cytophagales</taxon>
        <taxon>Cyclobacteriaceae</taxon>
        <taxon>Algoriphagus</taxon>
    </lineage>
</organism>